<feature type="binding site" evidence="3">
    <location>
        <position position="33"/>
    </location>
    <ligand>
        <name>Zn(2+)</name>
        <dbReference type="ChEBI" id="CHEBI:29105"/>
    </ligand>
</feature>
<dbReference type="PANTHER" id="PTHR36150">
    <property type="entry name" value="DNA GYRASE INHIBITOR YACG"/>
    <property type="match status" value="1"/>
</dbReference>
<comment type="caution">
    <text evidence="4">The sequence shown here is derived from an EMBL/GenBank/DDBJ whole genome shotgun (WGS) entry which is preliminary data.</text>
</comment>
<dbReference type="InterPro" id="IPR005584">
    <property type="entry name" value="DNA_gyrase_inhibitor_YacG"/>
</dbReference>
<feature type="binding site" evidence="3">
    <location>
        <position position="13"/>
    </location>
    <ligand>
        <name>Zn(2+)</name>
        <dbReference type="ChEBI" id="CHEBI:29105"/>
    </ligand>
</feature>
<sequence length="65" mass="7547">MGGDLKSVRCPTCKKSFDWDTKPDSRPFCSERCRLIDLGDWLEEKHRIPEDTGSKAFLPPEDDQY</sequence>
<comment type="similarity">
    <text evidence="3">Belongs to the DNA gyrase inhibitor YacG family.</text>
</comment>
<comment type="cofactor">
    <cofactor evidence="3">
        <name>Zn(2+)</name>
        <dbReference type="ChEBI" id="CHEBI:29105"/>
    </cofactor>
    <text evidence="3">Binds 1 zinc ion.</text>
</comment>
<evidence type="ECO:0000313" key="5">
    <source>
        <dbReference type="Proteomes" id="UP000316649"/>
    </source>
</evidence>
<comment type="function">
    <text evidence="3">Inhibits all the catalytic activities of DNA gyrase by preventing its interaction with DNA. Acts by binding directly to the C-terminal domain of GyrB, which probably disrupts DNA binding by the gyrase.</text>
</comment>
<dbReference type="PANTHER" id="PTHR36150:SF1">
    <property type="entry name" value="DNA GYRASE INHIBITOR YACG"/>
    <property type="match status" value="1"/>
</dbReference>
<comment type="subunit">
    <text evidence="3">Interacts with GyrB.</text>
</comment>
<dbReference type="GO" id="GO:0008657">
    <property type="term" value="F:DNA topoisomerase type II (double strand cut, ATP-hydrolyzing) inhibitor activity"/>
    <property type="evidence" value="ECO:0007669"/>
    <property type="project" value="UniProtKB-UniRule"/>
</dbReference>
<gene>
    <name evidence="3 4" type="primary">yacG</name>
    <name evidence="4" type="ORF">FHP88_15085</name>
</gene>
<keyword evidence="5" id="KW-1185">Reference proteome</keyword>
<protein>
    <recommendedName>
        <fullName evidence="3">DNA gyrase inhibitor YacG</fullName>
    </recommendedName>
</protein>
<evidence type="ECO:0000313" key="4">
    <source>
        <dbReference type="EMBL" id="TVO70784.1"/>
    </source>
</evidence>
<reference evidence="4 5" key="1">
    <citation type="submission" date="2019-07" db="EMBL/GenBank/DDBJ databases">
        <title>The pathways for chlorine oxyanion respiration interact through the shared metabolite chlorate.</title>
        <authorList>
            <person name="Barnum T.P."/>
            <person name="Cheng Y."/>
            <person name="Hill K.A."/>
            <person name="Lucas L.N."/>
            <person name="Carlson H.K."/>
            <person name="Coates J.D."/>
        </authorList>
    </citation>
    <scope>NUCLEOTIDE SEQUENCE [LARGE SCALE GENOMIC DNA]</scope>
    <source>
        <strain evidence="4 5">BK-1</strain>
    </source>
</reference>
<name>A0A558DX96_9GAMM</name>
<feature type="binding site" evidence="3">
    <location>
        <position position="10"/>
    </location>
    <ligand>
        <name>Zn(2+)</name>
        <dbReference type="ChEBI" id="CHEBI:29105"/>
    </ligand>
</feature>
<evidence type="ECO:0000256" key="2">
    <source>
        <dbReference type="ARBA" id="ARBA00022833"/>
    </source>
</evidence>
<dbReference type="SUPFAM" id="SSF57716">
    <property type="entry name" value="Glucocorticoid receptor-like (DNA-binding domain)"/>
    <property type="match status" value="1"/>
</dbReference>
<dbReference type="GO" id="GO:0008270">
    <property type="term" value="F:zinc ion binding"/>
    <property type="evidence" value="ECO:0007669"/>
    <property type="project" value="UniProtKB-UniRule"/>
</dbReference>
<dbReference type="GO" id="GO:0006355">
    <property type="term" value="P:regulation of DNA-templated transcription"/>
    <property type="evidence" value="ECO:0007669"/>
    <property type="project" value="InterPro"/>
</dbReference>
<dbReference type="AlphaFoldDB" id="A0A558DX96"/>
<keyword evidence="1 3" id="KW-0479">Metal-binding</keyword>
<dbReference type="Proteomes" id="UP000316649">
    <property type="component" value="Unassembled WGS sequence"/>
</dbReference>
<proteinExistence type="inferred from homology"/>
<feature type="binding site" evidence="3">
    <location>
        <position position="29"/>
    </location>
    <ligand>
        <name>Zn(2+)</name>
        <dbReference type="ChEBI" id="CHEBI:29105"/>
    </ligand>
</feature>
<dbReference type="Gene3D" id="3.30.50.10">
    <property type="entry name" value="Erythroid Transcription Factor GATA-1, subunit A"/>
    <property type="match status" value="1"/>
</dbReference>
<organism evidence="4 5">
    <name type="scientific">Sedimenticola selenatireducens</name>
    <dbReference type="NCBI Taxonomy" id="191960"/>
    <lineage>
        <taxon>Bacteria</taxon>
        <taxon>Pseudomonadati</taxon>
        <taxon>Pseudomonadota</taxon>
        <taxon>Gammaproteobacteria</taxon>
        <taxon>Chromatiales</taxon>
        <taxon>Sedimenticolaceae</taxon>
        <taxon>Sedimenticola</taxon>
    </lineage>
</organism>
<keyword evidence="2 3" id="KW-0862">Zinc</keyword>
<dbReference type="Pfam" id="PF03884">
    <property type="entry name" value="YacG"/>
    <property type="match status" value="1"/>
</dbReference>
<dbReference type="OrthoDB" id="9809663at2"/>
<evidence type="ECO:0000256" key="3">
    <source>
        <dbReference type="HAMAP-Rule" id="MF_00649"/>
    </source>
</evidence>
<dbReference type="HAMAP" id="MF_00649">
    <property type="entry name" value="DNA_gyrase_inhibitor_YacG"/>
    <property type="match status" value="1"/>
</dbReference>
<dbReference type="EMBL" id="VMNH01000023">
    <property type="protein sequence ID" value="TVO70784.1"/>
    <property type="molecule type" value="Genomic_DNA"/>
</dbReference>
<dbReference type="InterPro" id="IPR013088">
    <property type="entry name" value="Znf_NHR/GATA"/>
</dbReference>
<accession>A0A558DX96</accession>
<evidence type="ECO:0000256" key="1">
    <source>
        <dbReference type="ARBA" id="ARBA00022723"/>
    </source>
</evidence>